<evidence type="ECO:0000313" key="2">
    <source>
        <dbReference type="Proteomes" id="UP000253729"/>
    </source>
</evidence>
<dbReference type="RefSeq" id="XP_026625324.1">
    <property type="nucleotide sequence ID" value="XM_026766585.1"/>
</dbReference>
<dbReference type="Proteomes" id="UP000253729">
    <property type="component" value="Unassembled WGS sequence"/>
</dbReference>
<proteinExistence type="predicted"/>
<organism evidence="1 2">
    <name type="scientific">Aspergillus welwitschiae</name>
    <dbReference type="NCBI Taxonomy" id="1341132"/>
    <lineage>
        <taxon>Eukaryota</taxon>
        <taxon>Fungi</taxon>
        <taxon>Dikarya</taxon>
        <taxon>Ascomycota</taxon>
        <taxon>Pezizomycotina</taxon>
        <taxon>Eurotiomycetes</taxon>
        <taxon>Eurotiomycetidae</taxon>
        <taxon>Eurotiales</taxon>
        <taxon>Aspergillaceae</taxon>
        <taxon>Aspergillus</taxon>
        <taxon>Aspergillus subgen. Circumdati</taxon>
    </lineage>
</organism>
<name>A0A3F3PZY9_9EURO</name>
<reference evidence="1 2" key="1">
    <citation type="submission" date="2018-07" db="EMBL/GenBank/DDBJ databases">
        <title>The genomes of Aspergillus section Nigri reveals drivers in fungal speciation.</title>
        <authorList>
            <consortium name="DOE Joint Genome Institute"/>
            <person name="Vesth T.C."/>
            <person name="Nybo J."/>
            <person name="Theobald S."/>
            <person name="Brandl J."/>
            <person name="Frisvad J.C."/>
            <person name="Nielsen K.F."/>
            <person name="Lyhne E.K."/>
            <person name="Kogle M.E."/>
            <person name="Kuo A."/>
            <person name="Riley R."/>
            <person name="Clum A."/>
            <person name="Nolan M."/>
            <person name="Lipzen A."/>
            <person name="Salamov A."/>
            <person name="Henrissat B."/>
            <person name="Wiebenga A."/>
            <person name="De vries R.P."/>
            <person name="Grigoriev I.V."/>
            <person name="Mortensen U.H."/>
            <person name="Andersen M.R."/>
            <person name="Baker S.E."/>
        </authorList>
    </citation>
    <scope>NUCLEOTIDE SEQUENCE [LARGE SCALE GENOMIC DNA]</scope>
    <source>
        <strain evidence="1 2">CBS 139.54b</strain>
    </source>
</reference>
<protein>
    <submittedName>
        <fullName evidence="1">Uncharacterized protein</fullName>
    </submittedName>
</protein>
<evidence type="ECO:0000313" key="1">
    <source>
        <dbReference type="EMBL" id="RDH32302.1"/>
    </source>
</evidence>
<dbReference type="AlphaFoldDB" id="A0A3F3PZY9"/>
<dbReference type="GeneID" id="38134941"/>
<keyword evidence="2" id="KW-1185">Reference proteome</keyword>
<sequence>MAETLATPTPPKSHPWSPTGWVQPFSRSSWIDCSIFRMADSWMRHWMSLPPVSIIYTAVE</sequence>
<gene>
    <name evidence="1" type="ORF">BDQ94DRAFT_145166</name>
</gene>
<accession>A0A3F3PZY9</accession>
<dbReference type="EMBL" id="KZ852050">
    <property type="protein sequence ID" value="RDH32302.1"/>
    <property type="molecule type" value="Genomic_DNA"/>
</dbReference>